<keyword evidence="3" id="KW-1185">Reference proteome</keyword>
<gene>
    <name evidence="2" type="ORF">N801_04135</name>
</gene>
<evidence type="ECO:0000313" key="3">
    <source>
        <dbReference type="Proteomes" id="UP000030013"/>
    </source>
</evidence>
<feature type="transmembrane region" description="Helical" evidence="1">
    <location>
        <begin position="12"/>
        <end position="32"/>
    </location>
</feature>
<evidence type="ECO:0000313" key="2">
    <source>
        <dbReference type="EMBL" id="KGN41879.1"/>
    </source>
</evidence>
<evidence type="ECO:0000256" key="1">
    <source>
        <dbReference type="SAM" id="Phobius"/>
    </source>
</evidence>
<keyword evidence="1" id="KW-1133">Transmembrane helix</keyword>
<keyword evidence="1" id="KW-0472">Membrane</keyword>
<organism evidence="2 3">
    <name type="scientific">Knoellia aerolata DSM 18566</name>
    <dbReference type="NCBI Taxonomy" id="1385519"/>
    <lineage>
        <taxon>Bacteria</taxon>
        <taxon>Bacillati</taxon>
        <taxon>Actinomycetota</taxon>
        <taxon>Actinomycetes</taxon>
        <taxon>Micrococcales</taxon>
        <taxon>Intrasporangiaceae</taxon>
        <taxon>Knoellia</taxon>
    </lineage>
</organism>
<dbReference type="OrthoDB" id="3777129at2"/>
<dbReference type="AlphaFoldDB" id="A0A0A0JYS0"/>
<sequence>MQRSRRVNPHPTTWEIPLATVVVVVLLFILGVHAGRAGANLIAGAGLQFPPREELFVSTFPVIRGDAGAGLVPRPDHVAGAAATLIWIGIVETLNLALILWASKIAWDQWGPSRVHGMATRAEAEKLLGRSRLRRNAAVIRPDLYGKRQR</sequence>
<dbReference type="RefSeq" id="WP_052112686.1">
    <property type="nucleotide sequence ID" value="NZ_AVPL01000011.1"/>
</dbReference>
<reference evidence="2 3" key="1">
    <citation type="submission" date="2013-08" db="EMBL/GenBank/DDBJ databases">
        <title>The genome sequence of Knoellia aerolata.</title>
        <authorList>
            <person name="Zhu W."/>
            <person name="Wang G."/>
        </authorList>
    </citation>
    <scope>NUCLEOTIDE SEQUENCE [LARGE SCALE GENOMIC DNA]</scope>
    <source>
        <strain evidence="2 3">DSM 18566</strain>
    </source>
</reference>
<protein>
    <recommendedName>
        <fullName evidence="4">Conjugal transfer protein</fullName>
    </recommendedName>
</protein>
<feature type="transmembrane region" description="Helical" evidence="1">
    <location>
        <begin position="78"/>
        <end position="101"/>
    </location>
</feature>
<dbReference type="STRING" id="1385519.N801_04135"/>
<evidence type="ECO:0008006" key="4">
    <source>
        <dbReference type="Google" id="ProtNLM"/>
    </source>
</evidence>
<dbReference type="Proteomes" id="UP000030013">
    <property type="component" value="Unassembled WGS sequence"/>
</dbReference>
<comment type="caution">
    <text evidence="2">The sequence shown here is derived from an EMBL/GenBank/DDBJ whole genome shotgun (WGS) entry which is preliminary data.</text>
</comment>
<dbReference type="EMBL" id="AVPL01000011">
    <property type="protein sequence ID" value="KGN41879.1"/>
    <property type="molecule type" value="Genomic_DNA"/>
</dbReference>
<accession>A0A0A0JYS0</accession>
<dbReference type="eggNOG" id="COG3505">
    <property type="taxonomic scope" value="Bacteria"/>
</dbReference>
<proteinExistence type="predicted"/>
<name>A0A0A0JYS0_9MICO</name>
<keyword evidence="1" id="KW-0812">Transmembrane</keyword>